<dbReference type="RefSeq" id="WP_261695159.1">
    <property type="nucleotide sequence ID" value="NZ_CP104694.1"/>
</dbReference>
<reference evidence="1" key="1">
    <citation type="submission" date="2022-09" db="EMBL/GenBank/DDBJ databases">
        <title>Tahibacter sp. nov., isolated from a fresh water.</title>
        <authorList>
            <person name="Baek J.H."/>
            <person name="Lee J.K."/>
            <person name="Kim J.M."/>
            <person name="Jeon C.O."/>
        </authorList>
    </citation>
    <scope>NUCLEOTIDE SEQUENCE</scope>
    <source>
        <strain evidence="1">W38</strain>
    </source>
</reference>
<name>A0ABY6BFA3_9GAMM</name>
<evidence type="ECO:0000313" key="2">
    <source>
        <dbReference type="Proteomes" id="UP001064632"/>
    </source>
</evidence>
<organism evidence="1 2">
    <name type="scientific">Tahibacter amnicola</name>
    <dbReference type="NCBI Taxonomy" id="2976241"/>
    <lineage>
        <taxon>Bacteria</taxon>
        <taxon>Pseudomonadati</taxon>
        <taxon>Pseudomonadota</taxon>
        <taxon>Gammaproteobacteria</taxon>
        <taxon>Lysobacterales</taxon>
        <taxon>Rhodanobacteraceae</taxon>
        <taxon>Tahibacter</taxon>
    </lineage>
</organism>
<dbReference type="EMBL" id="CP104694">
    <property type="protein sequence ID" value="UXI68197.1"/>
    <property type="molecule type" value="Genomic_DNA"/>
</dbReference>
<gene>
    <name evidence="1" type="ORF">N4264_00655</name>
</gene>
<sequence length="184" mass="19387">MFHTAAAFALWATASLGLSDATLSVPKAFAVSVPASAAPRGVSDLKFQDIFQRPVGPAGLALTDTVRALDGKRVRMVGYMVKGAASSPGLFLLSPLPVMAGEEDEGLADDVPATTVAVVLPNAVDVPYFAGLIQVTGTLRLAPREDARSSRILNLSLELDEKLARQLTRLARRHPPSPSTHAHP</sequence>
<keyword evidence="2" id="KW-1185">Reference proteome</keyword>
<protein>
    <submittedName>
        <fullName evidence="1">Uncharacterized protein</fullName>
    </submittedName>
</protein>
<evidence type="ECO:0000313" key="1">
    <source>
        <dbReference type="EMBL" id="UXI68197.1"/>
    </source>
</evidence>
<dbReference type="Proteomes" id="UP001064632">
    <property type="component" value="Chromosome"/>
</dbReference>
<proteinExistence type="predicted"/>
<accession>A0ABY6BFA3</accession>